<evidence type="ECO:0000313" key="2">
    <source>
        <dbReference type="EMBL" id="MBB2967215.1"/>
    </source>
</evidence>
<dbReference type="Gene3D" id="3.40.50.300">
    <property type="entry name" value="P-loop containing nucleotide triphosphate hydrolases"/>
    <property type="match status" value="1"/>
</dbReference>
<name>A0A7W4UVZ0_LEIAQ</name>
<dbReference type="SMART" id="SM00382">
    <property type="entry name" value="AAA"/>
    <property type="match status" value="1"/>
</dbReference>
<gene>
    <name evidence="2" type="ORF">FHX33_001947</name>
</gene>
<evidence type="ECO:0000313" key="3">
    <source>
        <dbReference type="Proteomes" id="UP000538196"/>
    </source>
</evidence>
<dbReference type="AlphaFoldDB" id="A0A7W4UVZ0"/>
<dbReference type="InterPro" id="IPR003593">
    <property type="entry name" value="AAA+_ATPase"/>
</dbReference>
<dbReference type="InterPro" id="IPR027417">
    <property type="entry name" value="P-loop_NTPase"/>
</dbReference>
<dbReference type="PANTHER" id="PTHR37291:SF1">
    <property type="entry name" value="TYPE IV METHYL-DIRECTED RESTRICTION ENZYME ECOKMCRB SUBUNIT"/>
    <property type="match status" value="1"/>
</dbReference>
<dbReference type="RefSeq" id="WP_021763769.1">
    <property type="nucleotide sequence ID" value="NZ_JACHVP010000001.1"/>
</dbReference>
<dbReference type="Proteomes" id="UP000538196">
    <property type="component" value="Unassembled WGS sequence"/>
</dbReference>
<protein>
    <submittedName>
        <fullName evidence="2">MoxR-like ATPase</fullName>
    </submittedName>
</protein>
<keyword evidence="3" id="KW-1185">Reference proteome</keyword>
<sequence length="588" mass="65663">MSFAETPTQAHDDAELQQQLASVILPNGRGDQSVRDAAALFVDAGLKRGDSVFAPGRAVWTQANVDALVTLFVQQPHVAGGSFLEKLSQQLQDAPGDAKLLMAELVTWQLLPIWIGTIGEKKKRARIEAVLRLMEHPVTIPETILAAFPAGAFNPGTRMGSQLYEAMTIIVNMVKAWTQLSPERQEDLLEHPLRLRDFIRDEVAGESFPTQRNALLYLIRPDYFQSIVAADHKLAIRDAFIGDAGGTAEDIDADLNRISLALQTKGGKPFDFYDEEYLRVWRPEEAPQPEDKEDFAPTPVSDYPAATEELAQRVFIGTDWLDRTLAVLHRRKQIIFYGPPGTGKTFIARALADHITGGDGGIRLVQFHPSYSYEDFFEGLRPSTKDGALTYTLQAGPMKRIADEAAKNPELNYVLIIDEINRGNLAKIFGELYFLLEYRDERVSLLYEPETTFALPANVFIIGTMNTSDRSIALMDAAMRRRFAFIELHPGEAPVAQVLPSWLQANDLPAEVGELFALLNDRIEDRDFRIGPSYVMARDGDLSPARLDEIWTFEVLPLLAEHHYGDGVDVNARYGLEALRAELDRRSA</sequence>
<proteinExistence type="predicted"/>
<accession>A0A7W4UVZ0</accession>
<dbReference type="Pfam" id="PF07728">
    <property type="entry name" value="AAA_5"/>
    <property type="match status" value="1"/>
</dbReference>
<dbReference type="InterPro" id="IPR011704">
    <property type="entry name" value="ATPase_dyneun-rel_AAA"/>
</dbReference>
<comment type="caution">
    <text evidence="2">The sequence shown here is derived from an EMBL/GenBank/DDBJ whole genome shotgun (WGS) entry which is preliminary data.</text>
</comment>
<dbReference type="SUPFAM" id="SSF52540">
    <property type="entry name" value="P-loop containing nucleoside triphosphate hydrolases"/>
    <property type="match status" value="1"/>
</dbReference>
<dbReference type="PANTHER" id="PTHR37291">
    <property type="entry name" value="5-METHYLCYTOSINE-SPECIFIC RESTRICTION ENZYME B"/>
    <property type="match status" value="1"/>
</dbReference>
<dbReference type="EMBL" id="JACHVP010000001">
    <property type="protein sequence ID" value="MBB2967215.1"/>
    <property type="molecule type" value="Genomic_DNA"/>
</dbReference>
<dbReference type="GO" id="GO:0005524">
    <property type="term" value="F:ATP binding"/>
    <property type="evidence" value="ECO:0007669"/>
    <property type="project" value="InterPro"/>
</dbReference>
<evidence type="ECO:0000259" key="1">
    <source>
        <dbReference type="SMART" id="SM00382"/>
    </source>
</evidence>
<dbReference type="CDD" id="cd00009">
    <property type="entry name" value="AAA"/>
    <property type="match status" value="1"/>
</dbReference>
<dbReference type="GO" id="GO:0016887">
    <property type="term" value="F:ATP hydrolysis activity"/>
    <property type="evidence" value="ECO:0007669"/>
    <property type="project" value="InterPro"/>
</dbReference>
<organism evidence="2 3">
    <name type="scientific">Leifsonia aquatica</name>
    <name type="common">Corynebacterium aquaticum</name>
    <dbReference type="NCBI Taxonomy" id="144185"/>
    <lineage>
        <taxon>Bacteria</taxon>
        <taxon>Bacillati</taxon>
        <taxon>Actinomycetota</taxon>
        <taxon>Actinomycetes</taxon>
        <taxon>Micrococcales</taxon>
        <taxon>Microbacteriaceae</taxon>
        <taxon>Leifsonia</taxon>
    </lineage>
</organism>
<feature type="domain" description="AAA+ ATPase" evidence="1">
    <location>
        <begin position="330"/>
        <end position="493"/>
    </location>
</feature>
<reference evidence="2 3" key="1">
    <citation type="submission" date="2020-08" db="EMBL/GenBank/DDBJ databases">
        <title>Sequencing the genomes of 1000 actinobacteria strains.</title>
        <authorList>
            <person name="Klenk H.-P."/>
        </authorList>
    </citation>
    <scope>NUCLEOTIDE SEQUENCE [LARGE SCALE GENOMIC DNA]</scope>
    <source>
        <strain evidence="2 3">DSM 20146</strain>
    </source>
</reference>
<dbReference type="InterPro" id="IPR052934">
    <property type="entry name" value="Methyl-DNA_Rec/Restrict_Enz"/>
</dbReference>